<dbReference type="RefSeq" id="WP_203873996.1">
    <property type="nucleotide sequence ID" value="NZ_BOOK01000010.1"/>
</dbReference>
<gene>
    <name evidence="4" type="ORF">Pta02_15430</name>
</gene>
<organism evidence="4 5">
    <name type="scientific">Planobispora takensis</name>
    <dbReference type="NCBI Taxonomy" id="1367882"/>
    <lineage>
        <taxon>Bacteria</taxon>
        <taxon>Bacillati</taxon>
        <taxon>Actinomycetota</taxon>
        <taxon>Actinomycetes</taxon>
        <taxon>Streptosporangiales</taxon>
        <taxon>Streptosporangiaceae</taxon>
        <taxon>Planobispora</taxon>
    </lineage>
</organism>
<dbReference type="SUPFAM" id="SSF55729">
    <property type="entry name" value="Acyl-CoA N-acyltransferases (Nat)"/>
    <property type="match status" value="1"/>
</dbReference>
<protein>
    <submittedName>
        <fullName evidence="4">N-acetyltransferase</fullName>
    </submittedName>
</protein>
<evidence type="ECO:0000259" key="3">
    <source>
        <dbReference type="PROSITE" id="PS51186"/>
    </source>
</evidence>
<evidence type="ECO:0000313" key="4">
    <source>
        <dbReference type="EMBL" id="GIH99534.1"/>
    </source>
</evidence>
<name>A0A8J3SWD0_9ACTN</name>
<evidence type="ECO:0000256" key="1">
    <source>
        <dbReference type="ARBA" id="ARBA00022679"/>
    </source>
</evidence>
<keyword evidence="5" id="KW-1185">Reference proteome</keyword>
<dbReference type="InterPro" id="IPR000182">
    <property type="entry name" value="GNAT_dom"/>
</dbReference>
<evidence type="ECO:0000313" key="5">
    <source>
        <dbReference type="Proteomes" id="UP000634476"/>
    </source>
</evidence>
<dbReference type="InterPro" id="IPR050680">
    <property type="entry name" value="YpeA/RimI_acetyltransf"/>
</dbReference>
<feature type="domain" description="N-acetyltransferase" evidence="3">
    <location>
        <begin position="3"/>
        <end position="189"/>
    </location>
</feature>
<proteinExistence type="predicted"/>
<comment type="caution">
    <text evidence="4">The sequence shown here is derived from an EMBL/GenBank/DDBJ whole genome shotgun (WGS) entry which is preliminary data.</text>
</comment>
<accession>A0A8J3SWD0</accession>
<sequence>MRVFVRQGVPDDLEAVLRIKNETWKTAYRGLLPQDFLDGLSVTPRALEFWREWTTSGGGHLLVGGEGGDADGGPGEEIAGFSVFGAERDPEQGRAAAGEGGEAGGGGEVFAIYVLPERWSTGLGLALMTRSVERLRELGHREAGLWVLEGNARARRFYERFGFTLSGRVQDVPGMPFPATEVHYRMPIGPREP</sequence>
<dbReference type="PROSITE" id="PS51186">
    <property type="entry name" value="GNAT"/>
    <property type="match status" value="1"/>
</dbReference>
<dbReference type="Proteomes" id="UP000634476">
    <property type="component" value="Unassembled WGS sequence"/>
</dbReference>
<dbReference type="PANTHER" id="PTHR43420">
    <property type="entry name" value="ACETYLTRANSFERASE"/>
    <property type="match status" value="1"/>
</dbReference>
<dbReference type="InterPro" id="IPR016181">
    <property type="entry name" value="Acyl_CoA_acyltransferase"/>
</dbReference>
<keyword evidence="2" id="KW-0012">Acyltransferase</keyword>
<reference evidence="4" key="1">
    <citation type="submission" date="2021-01" db="EMBL/GenBank/DDBJ databases">
        <title>Whole genome shotgun sequence of Planobispora takensis NBRC 109077.</title>
        <authorList>
            <person name="Komaki H."/>
            <person name="Tamura T."/>
        </authorList>
    </citation>
    <scope>NUCLEOTIDE SEQUENCE</scope>
    <source>
        <strain evidence="4">NBRC 109077</strain>
    </source>
</reference>
<dbReference type="AlphaFoldDB" id="A0A8J3SWD0"/>
<dbReference type="EMBL" id="BOOK01000010">
    <property type="protein sequence ID" value="GIH99534.1"/>
    <property type="molecule type" value="Genomic_DNA"/>
</dbReference>
<dbReference type="PANTHER" id="PTHR43420:SF12">
    <property type="entry name" value="N-ACETYLTRANSFERASE DOMAIN-CONTAINING PROTEIN"/>
    <property type="match status" value="1"/>
</dbReference>
<dbReference type="Gene3D" id="3.40.630.30">
    <property type="match status" value="1"/>
</dbReference>
<keyword evidence="1" id="KW-0808">Transferase</keyword>
<dbReference type="Pfam" id="PF00583">
    <property type="entry name" value="Acetyltransf_1"/>
    <property type="match status" value="1"/>
</dbReference>
<dbReference type="CDD" id="cd04301">
    <property type="entry name" value="NAT_SF"/>
    <property type="match status" value="1"/>
</dbReference>
<dbReference type="GO" id="GO:0016747">
    <property type="term" value="F:acyltransferase activity, transferring groups other than amino-acyl groups"/>
    <property type="evidence" value="ECO:0007669"/>
    <property type="project" value="InterPro"/>
</dbReference>
<evidence type="ECO:0000256" key="2">
    <source>
        <dbReference type="ARBA" id="ARBA00023315"/>
    </source>
</evidence>